<evidence type="ECO:0000313" key="2">
    <source>
        <dbReference type="EMBL" id="PEJ30744.1"/>
    </source>
</evidence>
<comment type="caution">
    <text evidence="2">The sequence shown here is derived from an EMBL/GenBank/DDBJ whole genome shotgun (WGS) entry which is preliminary data.</text>
</comment>
<dbReference type="Proteomes" id="UP000220106">
    <property type="component" value="Unassembled WGS sequence"/>
</dbReference>
<reference evidence="2 3" key="1">
    <citation type="submission" date="2017-09" db="EMBL/GenBank/DDBJ databases">
        <title>Large-scale bioinformatics analysis of Bacillus genomes uncovers conserved roles of natural products in bacterial physiology.</title>
        <authorList>
            <consortium name="Agbiome Team Llc"/>
            <person name="Bleich R.M."/>
            <person name="Kirk G.J."/>
            <person name="Santa Maria K.C."/>
            <person name="Allen S.E."/>
            <person name="Farag S."/>
            <person name="Shank E.A."/>
            <person name="Bowers A."/>
        </authorList>
    </citation>
    <scope>NUCLEOTIDE SEQUENCE [LARGE SCALE GENOMIC DNA]</scope>
    <source>
        <strain evidence="2 3">AFS003229</strain>
    </source>
</reference>
<protein>
    <submittedName>
        <fullName evidence="2">Uncharacterized protein</fullName>
    </submittedName>
</protein>
<name>A0AAX0RR70_9BACI</name>
<proteinExistence type="predicted"/>
<sequence length="91" mass="10395">MSGRESAVPYTNADERPEEDKRIAPIPVFNCEDKGQDCCNHHDNRPGYIRYLKSFPANRGEIVRNVSDGCDAYPTIKWKKGIGRKRHAPLH</sequence>
<organism evidence="2 3">
    <name type="scientific">Peribacillus butanolivorans</name>
    <dbReference type="NCBI Taxonomy" id="421767"/>
    <lineage>
        <taxon>Bacteria</taxon>
        <taxon>Bacillati</taxon>
        <taxon>Bacillota</taxon>
        <taxon>Bacilli</taxon>
        <taxon>Bacillales</taxon>
        <taxon>Bacillaceae</taxon>
        <taxon>Peribacillus</taxon>
    </lineage>
</organism>
<accession>A0AAX0RR70</accession>
<feature type="region of interest" description="Disordered" evidence="1">
    <location>
        <begin position="1"/>
        <end position="21"/>
    </location>
</feature>
<dbReference type="AlphaFoldDB" id="A0AAX0RR70"/>
<gene>
    <name evidence="2" type="ORF">CN689_18650</name>
</gene>
<dbReference type="EMBL" id="NUEQ01000033">
    <property type="protein sequence ID" value="PEJ30744.1"/>
    <property type="molecule type" value="Genomic_DNA"/>
</dbReference>
<evidence type="ECO:0000256" key="1">
    <source>
        <dbReference type="SAM" id="MobiDB-lite"/>
    </source>
</evidence>
<evidence type="ECO:0000313" key="3">
    <source>
        <dbReference type="Proteomes" id="UP000220106"/>
    </source>
</evidence>